<protein>
    <submittedName>
        <fullName evidence="1">Uncharacterized protein</fullName>
    </submittedName>
</protein>
<dbReference type="EMBL" id="JXTB01000010">
    <property type="protein sequence ID" value="PON78133.1"/>
    <property type="molecule type" value="Genomic_DNA"/>
</dbReference>
<accession>A0A2P5DXX9</accession>
<organism evidence="1 2">
    <name type="scientific">Parasponia andersonii</name>
    <name type="common">Sponia andersonii</name>
    <dbReference type="NCBI Taxonomy" id="3476"/>
    <lineage>
        <taxon>Eukaryota</taxon>
        <taxon>Viridiplantae</taxon>
        <taxon>Streptophyta</taxon>
        <taxon>Embryophyta</taxon>
        <taxon>Tracheophyta</taxon>
        <taxon>Spermatophyta</taxon>
        <taxon>Magnoliopsida</taxon>
        <taxon>eudicotyledons</taxon>
        <taxon>Gunneridae</taxon>
        <taxon>Pentapetalae</taxon>
        <taxon>rosids</taxon>
        <taxon>fabids</taxon>
        <taxon>Rosales</taxon>
        <taxon>Cannabaceae</taxon>
        <taxon>Parasponia</taxon>
    </lineage>
</organism>
<reference evidence="2" key="1">
    <citation type="submission" date="2016-06" db="EMBL/GenBank/DDBJ databases">
        <title>Parallel loss of symbiosis genes in relatives of nitrogen-fixing non-legume Parasponia.</title>
        <authorList>
            <person name="Van Velzen R."/>
            <person name="Holmer R."/>
            <person name="Bu F."/>
            <person name="Rutten L."/>
            <person name="Van Zeijl A."/>
            <person name="Liu W."/>
            <person name="Santuari L."/>
            <person name="Cao Q."/>
            <person name="Sharma T."/>
            <person name="Shen D."/>
            <person name="Roswanjaya Y."/>
            <person name="Wardhani T."/>
            <person name="Kalhor M.S."/>
            <person name="Jansen J."/>
            <person name="Van den Hoogen J."/>
            <person name="Gungor B."/>
            <person name="Hartog M."/>
            <person name="Hontelez J."/>
            <person name="Verver J."/>
            <person name="Yang W.-C."/>
            <person name="Schijlen E."/>
            <person name="Repin R."/>
            <person name="Schilthuizen M."/>
            <person name="Schranz E."/>
            <person name="Heidstra R."/>
            <person name="Miyata K."/>
            <person name="Fedorova E."/>
            <person name="Kohlen W."/>
            <person name="Bisseling T."/>
            <person name="Smit S."/>
            <person name="Geurts R."/>
        </authorList>
    </citation>
    <scope>NUCLEOTIDE SEQUENCE [LARGE SCALE GENOMIC DNA]</scope>
    <source>
        <strain evidence="2">cv. WU1-14</strain>
    </source>
</reference>
<dbReference type="Proteomes" id="UP000237105">
    <property type="component" value="Unassembled WGS sequence"/>
</dbReference>
<feature type="non-terminal residue" evidence="1">
    <location>
        <position position="1"/>
    </location>
</feature>
<name>A0A2P5DXX9_PARAD</name>
<comment type="caution">
    <text evidence="1">The sequence shown here is derived from an EMBL/GenBank/DDBJ whole genome shotgun (WGS) entry which is preliminary data.</text>
</comment>
<evidence type="ECO:0000313" key="2">
    <source>
        <dbReference type="Proteomes" id="UP000237105"/>
    </source>
</evidence>
<sequence>ARPKHDPDPEGLGTWASARPSISINGLGLAQSCIVEGWAKHDLWPYKACTTGPDWHNMTYLTPLSKIIMTKRW</sequence>
<proteinExistence type="predicted"/>
<keyword evidence="2" id="KW-1185">Reference proteome</keyword>
<dbReference type="AlphaFoldDB" id="A0A2P5DXX9"/>
<gene>
    <name evidence="1" type="ORF">PanWU01x14_021150</name>
</gene>
<evidence type="ECO:0000313" key="1">
    <source>
        <dbReference type="EMBL" id="PON78133.1"/>
    </source>
</evidence>